<dbReference type="SMART" id="SM00028">
    <property type="entry name" value="TPR"/>
    <property type="match status" value="4"/>
</dbReference>
<dbReference type="InterPro" id="IPR019734">
    <property type="entry name" value="TPR_rpt"/>
</dbReference>
<dbReference type="PANTHER" id="PTHR12558:SF13">
    <property type="entry name" value="CELL DIVISION CYCLE PROTEIN 27 HOMOLOG"/>
    <property type="match status" value="1"/>
</dbReference>
<keyword evidence="1" id="KW-0677">Repeat</keyword>
<keyword evidence="5" id="KW-1185">Reference proteome</keyword>
<proteinExistence type="predicted"/>
<keyword evidence="2 3" id="KW-0802">TPR repeat</keyword>
<dbReference type="PROSITE" id="PS50005">
    <property type="entry name" value="TPR"/>
    <property type="match status" value="1"/>
</dbReference>
<dbReference type="EMBL" id="FNQC01000012">
    <property type="protein sequence ID" value="SDZ38742.1"/>
    <property type="molecule type" value="Genomic_DNA"/>
</dbReference>
<gene>
    <name evidence="4" type="ORF">SAMN05444412_11266</name>
</gene>
<name>A0A1H3SL85_9BACT</name>
<comment type="caution">
    <text evidence="4">The sequence shown here is derived from an EMBL/GenBank/DDBJ whole genome shotgun (WGS) entry which is preliminary data.</text>
</comment>
<evidence type="ECO:0000256" key="3">
    <source>
        <dbReference type="PROSITE-ProRule" id="PRU00339"/>
    </source>
</evidence>
<accession>A0A1H3SL85</accession>
<dbReference type="PANTHER" id="PTHR12558">
    <property type="entry name" value="CELL DIVISION CYCLE 16,23,27"/>
    <property type="match status" value="1"/>
</dbReference>
<evidence type="ECO:0000313" key="5">
    <source>
        <dbReference type="Proteomes" id="UP000199663"/>
    </source>
</evidence>
<dbReference type="SUPFAM" id="SSF48452">
    <property type="entry name" value="TPR-like"/>
    <property type="match status" value="1"/>
</dbReference>
<dbReference type="Proteomes" id="UP000199663">
    <property type="component" value="Unassembled WGS sequence"/>
</dbReference>
<dbReference type="Pfam" id="PF13432">
    <property type="entry name" value="TPR_16"/>
    <property type="match status" value="1"/>
</dbReference>
<evidence type="ECO:0000313" key="4">
    <source>
        <dbReference type="EMBL" id="SDZ38742.1"/>
    </source>
</evidence>
<dbReference type="InterPro" id="IPR011990">
    <property type="entry name" value="TPR-like_helical_dom_sf"/>
</dbReference>
<evidence type="ECO:0000256" key="1">
    <source>
        <dbReference type="ARBA" id="ARBA00022737"/>
    </source>
</evidence>
<protein>
    <submittedName>
        <fullName evidence="4">Tetratricopeptide repeat-containing protein</fullName>
    </submittedName>
</protein>
<evidence type="ECO:0000256" key="2">
    <source>
        <dbReference type="ARBA" id="ARBA00022803"/>
    </source>
</evidence>
<dbReference type="Gene3D" id="1.25.40.10">
    <property type="entry name" value="Tetratricopeptide repeat domain"/>
    <property type="match status" value="1"/>
</dbReference>
<feature type="repeat" description="TPR" evidence="3">
    <location>
        <begin position="155"/>
        <end position="188"/>
    </location>
</feature>
<sequence length="233" mass="26807">MYNPLQAPYHGHSNTQVMNKISKKFVRLTFSTKSIFLTIMLSGTISMGTFAQDKIIDAFKQSYSLEKNENFKGAIESLKAVYQTDSYELNLRLGWLTYLAGQLPESEDYYSKAVALKPYAIEPKFGLVLPLSVQGKWTETEEIYQRILQVDPQNSLVNYRLGLIYYNRGNYDKADPYLEKVVNLYPFDYDGLILLAWNKLNLQKSRESKVLFQKVLMNNPDDPSALEGLKLIK</sequence>
<dbReference type="InterPro" id="IPR013105">
    <property type="entry name" value="TPR_2"/>
</dbReference>
<reference evidence="4 5" key="1">
    <citation type="submission" date="2016-10" db="EMBL/GenBank/DDBJ databases">
        <authorList>
            <person name="Varghese N."/>
            <person name="Submissions S."/>
        </authorList>
    </citation>
    <scope>NUCLEOTIDE SEQUENCE [LARGE SCALE GENOMIC DNA]</scope>
    <source>
        <strain evidence="4 5">DSM 17997</strain>
    </source>
</reference>
<organism evidence="4 5">
    <name type="scientific">Rhodonellum ikkaensis</name>
    <dbReference type="NCBI Taxonomy" id="336829"/>
    <lineage>
        <taxon>Bacteria</taxon>
        <taxon>Pseudomonadati</taxon>
        <taxon>Bacteroidota</taxon>
        <taxon>Cytophagia</taxon>
        <taxon>Cytophagales</taxon>
        <taxon>Cytophagaceae</taxon>
        <taxon>Rhodonellum</taxon>
    </lineage>
</organism>
<dbReference type="Pfam" id="PF07719">
    <property type="entry name" value="TPR_2"/>
    <property type="match status" value="1"/>
</dbReference>